<dbReference type="Proteomes" id="UP000324800">
    <property type="component" value="Unassembled WGS sequence"/>
</dbReference>
<feature type="non-terminal residue" evidence="3">
    <location>
        <position position="295"/>
    </location>
</feature>
<organism evidence="3 4">
    <name type="scientific">Streblomastix strix</name>
    <dbReference type="NCBI Taxonomy" id="222440"/>
    <lineage>
        <taxon>Eukaryota</taxon>
        <taxon>Metamonada</taxon>
        <taxon>Preaxostyla</taxon>
        <taxon>Oxymonadida</taxon>
        <taxon>Streblomastigidae</taxon>
        <taxon>Streblomastix</taxon>
    </lineage>
</organism>
<accession>A0A5J4TLZ0</accession>
<gene>
    <name evidence="3" type="ORF">EZS28_045226</name>
</gene>
<reference evidence="3 4" key="1">
    <citation type="submission" date="2019-03" db="EMBL/GenBank/DDBJ databases">
        <title>Single cell metagenomics reveals metabolic interactions within the superorganism composed of flagellate Streblomastix strix and complex community of Bacteroidetes bacteria on its surface.</title>
        <authorList>
            <person name="Treitli S.C."/>
            <person name="Kolisko M."/>
            <person name="Husnik F."/>
            <person name="Keeling P."/>
            <person name="Hampl V."/>
        </authorList>
    </citation>
    <scope>NUCLEOTIDE SEQUENCE [LARGE SCALE GENOMIC DNA]</scope>
    <source>
        <strain evidence="3">ST1C</strain>
    </source>
</reference>
<protein>
    <submittedName>
        <fullName evidence="3">Uncharacterized protein</fullName>
    </submittedName>
</protein>
<keyword evidence="1" id="KW-0175">Coiled coil</keyword>
<dbReference type="EMBL" id="SNRW01028678">
    <property type="protein sequence ID" value="KAA6359247.1"/>
    <property type="molecule type" value="Genomic_DNA"/>
</dbReference>
<comment type="caution">
    <text evidence="3">The sequence shown here is derived from an EMBL/GenBank/DDBJ whole genome shotgun (WGS) entry which is preliminary data.</text>
</comment>
<proteinExistence type="predicted"/>
<evidence type="ECO:0000256" key="1">
    <source>
        <dbReference type="SAM" id="Coils"/>
    </source>
</evidence>
<evidence type="ECO:0000313" key="4">
    <source>
        <dbReference type="Proteomes" id="UP000324800"/>
    </source>
</evidence>
<sequence length="295" mass="33760">MSEEECLLLNEKACNIVTSIAEIAYDYKKNKIKQDDDDDDENNDEEENEEQPNFFSDVITNLFDPIFSGIVQPINMTEGSNGIPSLQFNVAKENSRSTIWTCLIMIAKGSPPNTFDFLWDRICQISTWGKYAIEARKNVIEQQMQNYQQQQIQEQQKQQQLSIQPFQQIQQNIGQNMNQYIPIPFLFDRSTCEYYQELYAFIGSVVLQIGNKQKEKLDQIFDFAMAGLNSIGTLHFFAKIIDSNQKQNSSSSDQQQGNVVIKTMRNGVTGILSEVLMILNSIALSDGRGFLRKGR</sequence>
<evidence type="ECO:0000256" key="2">
    <source>
        <dbReference type="SAM" id="MobiDB-lite"/>
    </source>
</evidence>
<feature type="coiled-coil region" evidence="1">
    <location>
        <begin position="130"/>
        <end position="160"/>
    </location>
</feature>
<dbReference type="AlphaFoldDB" id="A0A5J4TLZ0"/>
<evidence type="ECO:0000313" key="3">
    <source>
        <dbReference type="EMBL" id="KAA6359247.1"/>
    </source>
</evidence>
<feature type="compositionally biased region" description="Acidic residues" evidence="2">
    <location>
        <begin position="35"/>
        <end position="50"/>
    </location>
</feature>
<feature type="region of interest" description="Disordered" evidence="2">
    <location>
        <begin position="32"/>
        <end position="54"/>
    </location>
</feature>
<name>A0A5J4TLZ0_9EUKA</name>